<feature type="binding site" evidence="15">
    <location>
        <begin position="224"/>
        <end position="231"/>
    </location>
    <ligand>
        <name>ATP</name>
        <dbReference type="ChEBI" id="CHEBI:30616"/>
    </ligand>
</feature>
<sequence>MRVDGLFAHPWGRPSSLQYLEFGLNNQWFSKVAVWLVIAMVLFTVFKQFDTRATMGAGTIGYSAFLEEVRNNRIKSATIQEGPGGTEIVAVTNDDRRIRTTATYLDRGLVGDLINNNVQFDVKPREEGSLLMTLLVSWGPMLLLIGVWVYFMRQMQGGGKGGAFSFGKSKARMLDENNNTVTFADVAGCDEAKEEVKEVVDFLKDPQKFQKLGGRIPRGLLLVGPPGTGKTLLAKSIAGEAKVPFFSISGSDFVEMFVGVGAARVRDMFENAKKNAPCIIFIDEIDAVGRQRGAGLGGGNDEREQTLNQMLVEMDGFETNLGVIVVAATNRPDILDAALLRPGRFDRQVYVTLPDIRGREQILNVHMRKIPIGQDVNPAIIARGTPGMSGADLANLCNEAALMAARRNARVVEMQDFEKAKDKIIMGPERKSMVMPEEERRNTAYHEAGHALIGKLLPKCDPVHKVTIIPRGRALGVTMSLPEKDRYSYDKEYMLNQIAMLFGGRIAEEVFMNQMTTGASNDFERATSIARDMVMRYGMSEALGPMVYAENEGEVFLGRSVTKTTNISEETMQKVDAEVRRIIDEQYNLARRLIEENKDKIHAMAKAMLEWETIDAEQIDDIMAGREPRPPKDWTPRRPPSGGDDSGGGTPAVNSDPAPSAA</sequence>
<dbReference type="InterPro" id="IPR041569">
    <property type="entry name" value="AAA_lid_3"/>
</dbReference>
<dbReference type="InterPro" id="IPR000642">
    <property type="entry name" value="Peptidase_M41"/>
</dbReference>
<proteinExistence type="inferred from homology"/>
<keyword evidence="3 15" id="KW-1003">Cell membrane</keyword>
<keyword evidence="8 15" id="KW-0378">Hydrolase</keyword>
<dbReference type="FunFam" id="3.40.50.300:FF:000001">
    <property type="entry name" value="ATP-dependent zinc metalloprotease FtsH"/>
    <property type="match status" value="1"/>
</dbReference>
<dbReference type="GO" id="GO:0005524">
    <property type="term" value="F:ATP binding"/>
    <property type="evidence" value="ECO:0007669"/>
    <property type="project" value="UniProtKB-UniRule"/>
</dbReference>
<gene>
    <name evidence="15" type="primary">ftsH</name>
    <name evidence="19" type="ORF">DFR36_10473</name>
</gene>
<dbReference type="EMBL" id="QGUB01000004">
    <property type="protein sequence ID" value="PWW46293.1"/>
    <property type="molecule type" value="Genomic_DNA"/>
</dbReference>
<accession>A0A317RCT2</accession>
<evidence type="ECO:0000256" key="16">
    <source>
        <dbReference type="RuleBase" id="RU003651"/>
    </source>
</evidence>
<comment type="similarity">
    <text evidence="14 15">In the central section; belongs to the AAA ATPase family.</text>
</comment>
<dbReference type="FunFam" id="1.20.58.760:FF:000001">
    <property type="entry name" value="ATP-dependent zinc metalloprotease FtsH"/>
    <property type="match status" value="1"/>
</dbReference>
<dbReference type="SUPFAM" id="SSF140990">
    <property type="entry name" value="FtsH protease domain-like"/>
    <property type="match status" value="1"/>
</dbReference>
<feature type="transmembrane region" description="Helical" evidence="15">
    <location>
        <begin position="28"/>
        <end position="46"/>
    </location>
</feature>
<evidence type="ECO:0000256" key="3">
    <source>
        <dbReference type="ARBA" id="ARBA00022475"/>
    </source>
</evidence>
<comment type="caution">
    <text evidence="19">The sequence shown here is derived from an EMBL/GenBank/DDBJ whole genome shotgun (WGS) entry which is preliminary data.</text>
</comment>
<name>A0A317RCT2_9BURK</name>
<dbReference type="InterPro" id="IPR011546">
    <property type="entry name" value="Pept_M41_FtsH_extracell"/>
</dbReference>
<evidence type="ECO:0000313" key="19">
    <source>
        <dbReference type="EMBL" id="PWW46293.1"/>
    </source>
</evidence>
<feature type="region of interest" description="Disordered" evidence="17">
    <location>
        <begin position="620"/>
        <end position="662"/>
    </location>
</feature>
<dbReference type="Pfam" id="PF00004">
    <property type="entry name" value="AAA"/>
    <property type="match status" value="1"/>
</dbReference>
<evidence type="ECO:0000256" key="10">
    <source>
        <dbReference type="ARBA" id="ARBA00022840"/>
    </source>
</evidence>
<evidence type="ECO:0000259" key="18">
    <source>
        <dbReference type="SMART" id="SM00382"/>
    </source>
</evidence>
<dbReference type="Gene3D" id="3.30.720.210">
    <property type="match status" value="1"/>
</dbReference>
<dbReference type="GO" id="GO:0004222">
    <property type="term" value="F:metalloendopeptidase activity"/>
    <property type="evidence" value="ECO:0007669"/>
    <property type="project" value="InterPro"/>
</dbReference>
<dbReference type="Gene3D" id="1.20.58.760">
    <property type="entry name" value="Peptidase M41"/>
    <property type="match status" value="1"/>
</dbReference>
<evidence type="ECO:0000256" key="5">
    <source>
        <dbReference type="ARBA" id="ARBA00022692"/>
    </source>
</evidence>
<keyword evidence="9 15" id="KW-0862">Zinc</keyword>
<dbReference type="Gene3D" id="1.10.8.60">
    <property type="match status" value="1"/>
</dbReference>
<dbReference type="InterPro" id="IPR003960">
    <property type="entry name" value="ATPase_AAA_CS"/>
</dbReference>
<comment type="cofactor">
    <cofactor evidence="15">
        <name>Zn(2+)</name>
        <dbReference type="ChEBI" id="CHEBI:29105"/>
    </cofactor>
    <text evidence="15">Binds 1 zinc ion per subunit.</text>
</comment>
<dbReference type="Gene3D" id="3.40.50.300">
    <property type="entry name" value="P-loop containing nucleotide triphosphate hydrolases"/>
    <property type="match status" value="1"/>
</dbReference>
<feature type="binding site" evidence="15">
    <location>
        <position position="450"/>
    </location>
    <ligand>
        <name>Zn(2+)</name>
        <dbReference type="ChEBI" id="CHEBI:29105"/>
        <note>catalytic</note>
    </ligand>
</feature>
<dbReference type="SUPFAM" id="SSF52540">
    <property type="entry name" value="P-loop containing nucleoside triphosphate hydrolases"/>
    <property type="match status" value="1"/>
</dbReference>
<keyword evidence="7 15" id="KW-0547">Nucleotide-binding</keyword>
<dbReference type="GO" id="GO:0016887">
    <property type="term" value="F:ATP hydrolysis activity"/>
    <property type="evidence" value="ECO:0007669"/>
    <property type="project" value="UniProtKB-UniRule"/>
</dbReference>
<protein>
    <recommendedName>
        <fullName evidence="15">ATP-dependent zinc metalloprotease FtsH</fullName>
        <ecNumber evidence="15">3.4.24.-</ecNumber>
    </recommendedName>
</protein>
<dbReference type="CDD" id="cd19501">
    <property type="entry name" value="RecA-like_FtsH"/>
    <property type="match status" value="1"/>
</dbReference>
<comment type="similarity">
    <text evidence="2 15">In the C-terminal section; belongs to the peptidase M41 family.</text>
</comment>
<keyword evidence="5 15" id="KW-0812">Transmembrane</keyword>
<comment type="function">
    <text evidence="15">Acts as a processive, ATP-dependent zinc metallopeptidase for both cytoplasmic and membrane proteins. Plays a role in the quality control of integral membrane proteins.</text>
</comment>
<feature type="domain" description="AAA+ ATPase" evidence="18">
    <location>
        <begin position="216"/>
        <end position="355"/>
    </location>
</feature>
<dbReference type="PANTHER" id="PTHR23076">
    <property type="entry name" value="METALLOPROTEASE M41 FTSH"/>
    <property type="match status" value="1"/>
</dbReference>
<comment type="subunit">
    <text evidence="15">Homohexamer.</text>
</comment>
<evidence type="ECO:0000256" key="13">
    <source>
        <dbReference type="ARBA" id="ARBA00023136"/>
    </source>
</evidence>
<dbReference type="HAMAP" id="MF_01458">
    <property type="entry name" value="FtsH"/>
    <property type="match status" value="1"/>
</dbReference>
<dbReference type="GO" id="GO:0030163">
    <property type="term" value="P:protein catabolic process"/>
    <property type="evidence" value="ECO:0007669"/>
    <property type="project" value="UniProtKB-UniRule"/>
</dbReference>
<evidence type="ECO:0000256" key="6">
    <source>
        <dbReference type="ARBA" id="ARBA00022723"/>
    </source>
</evidence>
<evidence type="ECO:0000256" key="9">
    <source>
        <dbReference type="ARBA" id="ARBA00022833"/>
    </source>
</evidence>
<dbReference type="PANTHER" id="PTHR23076:SF97">
    <property type="entry name" value="ATP-DEPENDENT ZINC METALLOPROTEASE YME1L1"/>
    <property type="match status" value="1"/>
</dbReference>
<dbReference type="SMART" id="SM00382">
    <property type="entry name" value="AAA"/>
    <property type="match status" value="1"/>
</dbReference>
<reference evidence="19 20" key="1">
    <citation type="submission" date="2018-05" db="EMBL/GenBank/DDBJ databases">
        <title>Genomic Encyclopedia of Type Strains, Phase IV (KMG-IV): sequencing the most valuable type-strain genomes for metagenomic binning, comparative biology and taxonomic classification.</title>
        <authorList>
            <person name="Goeker M."/>
        </authorList>
    </citation>
    <scope>NUCLEOTIDE SEQUENCE [LARGE SCALE GENOMIC DNA]</scope>
    <source>
        <strain evidence="19 20">DSM 26006</strain>
    </source>
</reference>
<keyword evidence="12 15" id="KW-0482">Metalloprotease</keyword>
<dbReference type="InterPro" id="IPR003959">
    <property type="entry name" value="ATPase_AAA_core"/>
</dbReference>
<dbReference type="InterPro" id="IPR027417">
    <property type="entry name" value="P-loop_NTPase"/>
</dbReference>
<dbReference type="InterPro" id="IPR005936">
    <property type="entry name" value="FtsH"/>
</dbReference>
<dbReference type="FunFam" id="1.10.8.60:FF:000001">
    <property type="entry name" value="ATP-dependent zinc metalloprotease FtsH"/>
    <property type="match status" value="1"/>
</dbReference>
<dbReference type="GO" id="GO:0004176">
    <property type="term" value="F:ATP-dependent peptidase activity"/>
    <property type="evidence" value="ECO:0007669"/>
    <property type="project" value="InterPro"/>
</dbReference>
<dbReference type="Pfam" id="PF01434">
    <property type="entry name" value="Peptidase_M41"/>
    <property type="match status" value="1"/>
</dbReference>
<dbReference type="InterPro" id="IPR003593">
    <property type="entry name" value="AAA+_ATPase"/>
</dbReference>
<dbReference type="Proteomes" id="UP000246483">
    <property type="component" value="Unassembled WGS sequence"/>
</dbReference>
<dbReference type="GO" id="GO:0005886">
    <property type="term" value="C:plasma membrane"/>
    <property type="evidence" value="ECO:0007669"/>
    <property type="project" value="UniProtKB-SubCell"/>
</dbReference>
<organism evidence="19 20">
    <name type="scientific">Melaminivora alkalimesophila</name>
    <dbReference type="NCBI Taxonomy" id="1165852"/>
    <lineage>
        <taxon>Bacteria</taxon>
        <taxon>Pseudomonadati</taxon>
        <taxon>Pseudomonadota</taxon>
        <taxon>Betaproteobacteria</taxon>
        <taxon>Burkholderiales</taxon>
        <taxon>Comamonadaceae</taxon>
        <taxon>Melaminivora</taxon>
    </lineage>
</organism>
<evidence type="ECO:0000313" key="20">
    <source>
        <dbReference type="Proteomes" id="UP000246483"/>
    </source>
</evidence>
<dbReference type="AlphaFoldDB" id="A0A317RCT2"/>
<evidence type="ECO:0000256" key="2">
    <source>
        <dbReference type="ARBA" id="ARBA00010044"/>
    </source>
</evidence>
<dbReference type="InterPro" id="IPR037219">
    <property type="entry name" value="Peptidase_M41-like"/>
</dbReference>
<dbReference type="EC" id="3.4.24.-" evidence="15"/>
<evidence type="ECO:0000256" key="7">
    <source>
        <dbReference type="ARBA" id="ARBA00022741"/>
    </source>
</evidence>
<feature type="binding site" evidence="15">
    <location>
        <position position="522"/>
    </location>
    <ligand>
        <name>Zn(2+)</name>
        <dbReference type="ChEBI" id="CHEBI:29105"/>
        <note>catalytic</note>
    </ligand>
</feature>
<keyword evidence="4 15" id="KW-0645">Protease</keyword>
<feature type="binding site" evidence="15">
    <location>
        <position position="446"/>
    </location>
    <ligand>
        <name>Zn(2+)</name>
        <dbReference type="ChEBI" id="CHEBI:29105"/>
        <note>catalytic</note>
    </ligand>
</feature>
<comment type="subcellular location">
    <subcellularLocation>
        <location evidence="15">Cell membrane</location>
        <topology evidence="15">Multi-pass membrane protein</topology>
        <orientation evidence="15">Cytoplasmic side</orientation>
    </subcellularLocation>
    <subcellularLocation>
        <location evidence="1">Membrane</location>
    </subcellularLocation>
</comment>
<comment type="similarity">
    <text evidence="16">Belongs to the AAA ATPase family.</text>
</comment>
<keyword evidence="13 15" id="KW-0472">Membrane</keyword>
<evidence type="ECO:0000256" key="12">
    <source>
        <dbReference type="ARBA" id="ARBA00023049"/>
    </source>
</evidence>
<feature type="transmembrane region" description="Helical" evidence="15">
    <location>
        <begin position="130"/>
        <end position="151"/>
    </location>
</feature>
<evidence type="ECO:0000256" key="15">
    <source>
        <dbReference type="HAMAP-Rule" id="MF_01458"/>
    </source>
</evidence>
<evidence type="ECO:0000256" key="4">
    <source>
        <dbReference type="ARBA" id="ARBA00022670"/>
    </source>
</evidence>
<evidence type="ECO:0000256" key="14">
    <source>
        <dbReference type="ARBA" id="ARBA00061570"/>
    </source>
</evidence>
<dbReference type="NCBIfam" id="TIGR01241">
    <property type="entry name" value="FtsH_fam"/>
    <property type="match status" value="1"/>
</dbReference>
<dbReference type="GO" id="GO:0006508">
    <property type="term" value="P:proteolysis"/>
    <property type="evidence" value="ECO:0007669"/>
    <property type="project" value="UniProtKB-KW"/>
</dbReference>
<evidence type="ECO:0000256" key="8">
    <source>
        <dbReference type="ARBA" id="ARBA00022801"/>
    </source>
</evidence>
<dbReference type="Pfam" id="PF06480">
    <property type="entry name" value="FtsH_ext"/>
    <property type="match status" value="1"/>
</dbReference>
<keyword evidence="10 15" id="KW-0067">ATP-binding</keyword>
<keyword evidence="6 15" id="KW-0479">Metal-binding</keyword>
<keyword evidence="20" id="KW-1185">Reference proteome</keyword>
<dbReference type="PROSITE" id="PS00674">
    <property type="entry name" value="AAA"/>
    <property type="match status" value="1"/>
</dbReference>
<keyword evidence="11 15" id="KW-1133">Transmembrane helix</keyword>
<evidence type="ECO:0000256" key="17">
    <source>
        <dbReference type="SAM" id="MobiDB-lite"/>
    </source>
</evidence>
<feature type="compositionally biased region" description="Basic and acidic residues" evidence="17">
    <location>
        <begin position="623"/>
        <end position="636"/>
    </location>
</feature>
<evidence type="ECO:0000256" key="11">
    <source>
        <dbReference type="ARBA" id="ARBA00022989"/>
    </source>
</evidence>
<feature type="active site" evidence="15">
    <location>
        <position position="447"/>
    </location>
</feature>
<evidence type="ECO:0000256" key="1">
    <source>
        <dbReference type="ARBA" id="ARBA00004370"/>
    </source>
</evidence>
<dbReference type="Pfam" id="PF17862">
    <property type="entry name" value="AAA_lid_3"/>
    <property type="match status" value="1"/>
</dbReference>
<dbReference type="GO" id="GO:0008270">
    <property type="term" value="F:zinc ion binding"/>
    <property type="evidence" value="ECO:0007669"/>
    <property type="project" value="UniProtKB-UniRule"/>
</dbReference>